<dbReference type="NCBIfam" id="TIGR00272">
    <property type="entry name" value="DPH2"/>
    <property type="match status" value="1"/>
</dbReference>
<evidence type="ECO:0000313" key="11">
    <source>
        <dbReference type="EMBL" id="MBW19548.1"/>
    </source>
</evidence>
<keyword evidence="6 9" id="KW-0408">Iron</keyword>
<dbReference type="GO" id="GO:0090560">
    <property type="term" value="F:2-(3-amino-3-carboxypropyl)histidine synthase activity"/>
    <property type="evidence" value="ECO:0007669"/>
    <property type="project" value="InterPro"/>
</dbReference>
<feature type="compositionally biased region" description="Polar residues" evidence="10">
    <location>
        <begin position="399"/>
        <end position="413"/>
    </location>
</feature>
<dbReference type="UniPathway" id="UPA00559"/>
<dbReference type="InterPro" id="IPR042265">
    <property type="entry name" value="DPH1/DPH2_3"/>
</dbReference>
<evidence type="ECO:0000256" key="6">
    <source>
        <dbReference type="ARBA" id="ARBA00023004"/>
    </source>
</evidence>
<dbReference type="InterPro" id="IPR010014">
    <property type="entry name" value="DHP2"/>
</dbReference>
<accession>A0A2H8U236</accession>
<evidence type="ECO:0000256" key="3">
    <source>
        <dbReference type="ARBA" id="ARBA00006179"/>
    </source>
</evidence>
<evidence type="ECO:0000256" key="5">
    <source>
        <dbReference type="ARBA" id="ARBA00022723"/>
    </source>
</evidence>
<dbReference type="PANTHER" id="PTHR10762:SF2">
    <property type="entry name" value="2-(3-AMINO-3-CARBOXYPROPYL)HISTIDINE SYNTHASE SUBUNIT 2"/>
    <property type="match status" value="1"/>
</dbReference>
<sequence>MEEYSKEIFCCSQWIKNEKFEKVCIQLPDYMLCKSVFISSEFERLLDRRVYILGDTSYGSCCIDETAAQHIAADCVVHFGRSCLTPNRHLPVYYILPKQPLDYIQCANSIIKTFETKEGLVLVLYDVSYHHIRDNLAKSLSSNKSIILSDLDLKIHNTTSYTVPDDREYTSIFGRRFLNLNYKNIVYIINDNYMNNVDRFILENKECQVYIYQNNCNVLTQRTLTSVIKKKNFIKEKIKDSTHIGILICSLSIKDLIERINKVKCLCKKTNKKCYIFSVGRPNVAKLANFPEIEIFVNITCAEGVIENQKEYLQPIVNVDDIELALGTENASDSPDISLVTNKLRNITMPKEEIELSSALNFRRDMSLSMVTQNRTWTGLNPHDERPPVIIATEGRKGTPSSGYITSDSEYRS</sequence>
<comment type="cofactor">
    <cofactor evidence="1">
        <name>[4Fe-4S] cluster</name>
        <dbReference type="ChEBI" id="CHEBI:49883"/>
    </cofactor>
</comment>
<feature type="region of interest" description="Disordered" evidence="10">
    <location>
        <begin position="393"/>
        <end position="413"/>
    </location>
</feature>
<comment type="function">
    <text evidence="8 9">Required for the first step of diphthamide biosynthesis, a post-translational modification of histidine which occurs in elongation factor 2. DPH1 and DPH2 transfer a 3-amino-3-carboxypropyl (ACP) group from S-adenosyl-L-methionine (SAM) to a histidine residue, the reaction is assisted by a reduction system comprising DPH3 and a NADH-dependent reductase. Facilitates the reduction of the catalytic iron-sulfur cluster found in the DPH1 subunit.</text>
</comment>
<reference evidence="11" key="1">
    <citation type="submission" date="2017-10" db="EMBL/GenBank/DDBJ databases">
        <title>Transcriptome Assembly of Sugarcane Aphid Adults.</title>
        <authorList>
            <person name="Scully E.D."/>
            <person name="Palmer N.A."/>
            <person name="Geib S.M."/>
            <person name="Sarath G."/>
            <person name="Sattler S.E."/>
        </authorList>
    </citation>
    <scope>NUCLEOTIDE SEQUENCE</scope>
    <source>
        <tissue evidence="11">Whole body</tissue>
    </source>
</reference>
<comment type="pathway">
    <text evidence="2 9">Protein modification; peptidyl-diphthamide biosynthesis.</text>
</comment>
<dbReference type="PANTHER" id="PTHR10762">
    <property type="entry name" value="DIPHTHAMIDE BIOSYNTHESIS PROTEIN"/>
    <property type="match status" value="1"/>
</dbReference>
<dbReference type="GO" id="GO:0017183">
    <property type="term" value="P:protein histidyl modification to diphthamide"/>
    <property type="evidence" value="ECO:0007669"/>
    <property type="project" value="UniProtKB-UniPathway"/>
</dbReference>
<dbReference type="Pfam" id="PF01866">
    <property type="entry name" value="Diphthamide_syn"/>
    <property type="match status" value="1"/>
</dbReference>
<evidence type="ECO:0000256" key="7">
    <source>
        <dbReference type="ARBA" id="ARBA00023014"/>
    </source>
</evidence>
<dbReference type="GO" id="GO:0051536">
    <property type="term" value="F:iron-sulfur cluster binding"/>
    <property type="evidence" value="ECO:0007669"/>
    <property type="project" value="UniProtKB-KW"/>
</dbReference>
<dbReference type="OrthoDB" id="449241at2759"/>
<dbReference type="SFLD" id="SFLDG01121">
    <property type="entry name" value="Diphthamide_biosynthesis"/>
    <property type="match status" value="1"/>
</dbReference>
<dbReference type="InterPro" id="IPR042263">
    <property type="entry name" value="DPH1/DPH2_1"/>
</dbReference>
<protein>
    <recommendedName>
        <fullName evidence="4 9">2-(3-amino-3-carboxypropyl)histidine synthase subunit 2</fullName>
    </recommendedName>
</protein>
<keyword evidence="7 9" id="KW-0411">Iron-sulfur</keyword>
<name>A0A2H8U236_9HEMI</name>
<dbReference type="AlphaFoldDB" id="A0A2H8U236"/>
<comment type="similarity">
    <text evidence="3 9">Belongs to the DPH1/DPH2 family. DPH2 subfamily.</text>
</comment>
<evidence type="ECO:0000256" key="10">
    <source>
        <dbReference type="SAM" id="MobiDB-lite"/>
    </source>
</evidence>
<dbReference type="FunFam" id="3.40.50.11840:FF:000002">
    <property type="entry name" value="2-(3-amino-3-carboxypropyl)histidine synthase subunit 2"/>
    <property type="match status" value="1"/>
</dbReference>
<evidence type="ECO:0000256" key="9">
    <source>
        <dbReference type="RuleBase" id="RU364133"/>
    </source>
</evidence>
<dbReference type="FunFam" id="3.40.50.11860:FF:000001">
    <property type="entry name" value="2-(3-amino-3-carboxypropyl)histidine synthase subunit 2"/>
    <property type="match status" value="1"/>
</dbReference>
<evidence type="ECO:0000256" key="2">
    <source>
        <dbReference type="ARBA" id="ARBA00005156"/>
    </source>
</evidence>
<dbReference type="NCBIfam" id="TIGR00322">
    <property type="entry name" value="diphth2_R"/>
    <property type="match status" value="1"/>
</dbReference>
<evidence type="ECO:0000256" key="4">
    <source>
        <dbReference type="ARBA" id="ARBA00021914"/>
    </source>
</evidence>
<dbReference type="EMBL" id="GFXV01007743">
    <property type="protein sequence ID" value="MBW19548.1"/>
    <property type="molecule type" value="Transcribed_RNA"/>
</dbReference>
<organism evidence="11">
    <name type="scientific">Melanaphis sacchari</name>
    <dbReference type="NCBI Taxonomy" id="742174"/>
    <lineage>
        <taxon>Eukaryota</taxon>
        <taxon>Metazoa</taxon>
        <taxon>Ecdysozoa</taxon>
        <taxon>Arthropoda</taxon>
        <taxon>Hexapoda</taxon>
        <taxon>Insecta</taxon>
        <taxon>Pterygota</taxon>
        <taxon>Neoptera</taxon>
        <taxon>Paraneoptera</taxon>
        <taxon>Hemiptera</taxon>
        <taxon>Sternorrhyncha</taxon>
        <taxon>Aphidomorpha</taxon>
        <taxon>Aphidoidea</taxon>
        <taxon>Aphididae</taxon>
        <taxon>Aphidini</taxon>
        <taxon>Melanaphis</taxon>
    </lineage>
</organism>
<dbReference type="SFLD" id="SFLDS00032">
    <property type="entry name" value="Radical_SAM_3-amino-3-carboxyp"/>
    <property type="match status" value="1"/>
</dbReference>
<dbReference type="GO" id="GO:0046872">
    <property type="term" value="F:metal ion binding"/>
    <property type="evidence" value="ECO:0007669"/>
    <property type="project" value="UniProtKB-KW"/>
</dbReference>
<evidence type="ECO:0000256" key="1">
    <source>
        <dbReference type="ARBA" id="ARBA00001966"/>
    </source>
</evidence>
<proteinExistence type="inferred from homology"/>
<dbReference type="Gene3D" id="3.40.50.11840">
    <property type="entry name" value="Diphthamide synthesis DPH1/DPH2 domain 1"/>
    <property type="match status" value="1"/>
</dbReference>
<keyword evidence="5 9" id="KW-0479">Metal-binding</keyword>
<dbReference type="InterPro" id="IPR016435">
    <property type="entry name" value="DPH1/DPH2"/>
</dbReference>
<evidence type="ECO:0000256" key="8">
    <source>
        <dbReference type="ARBA" id="ARBA00045159"/>
    </source>
</evidence>
<dbReference type="Gene3D" id="3.40.50.11860">
    <property type="entry name" value="Diphthamide synthesis DPH1/DPH2 domain 3"/>
    <property type="match status" value="1"/>
</dbReference>
<gene>
    <name evidence="11" type="primary">dph2_0</name>
</gene>